<name>W6RMM7_9HYPH</name>
<evidence type="ECO:0000313" key="3">
    <source>
        <dbReference type="Proteomes" id="UP000019443"/>
    </source>
</evidence>
<dbReference type="EMBL" id="HG916855">
    <property type="protein sequence ID" value="CDM61460.1"/>
    <property type="molecule type" value="Genomic_DNA"/>
</dbReference>
<keyword evidence="3" id="KW-1185">Reference proteome</keyword>
<dbReference type="PATRIC" id="fig|348824.6.peg.5678"/>
<keyword evidence="2" id="KW-0614">Plasmid</keyword>
<reference evidence="2" key="1">
    <citation type="submission" date="2013-11" db="EMBL/GenBank/DDBJ databases">
        <title>Draft genome sequence of the broad-host-range Rhizobium sp. LPU83 strain, a member of the low-genetic diversity Oregon-like Rhizobium sp. group.</title>
        <authorList>
            <person name="Wibberg D."/>
            <person name="Puehler A."/>
            <person name="Schlueter A."/>
        </authorList>
    </citation>
    <scope>NUCLEOTIDE SEQUENCE [LARGE SCALE GENOMIC DNA]</scope>
    <source>
        <strain evidence="2">LPU83</strain>
        <plasmid evidence="2">pLPU83d</plasmid>
    </source>
</reference>
<evidence type="ECO:0000313" key="2">
    <source>
        <dbReference type="EMBL" id="CDM61460.1"/>
    </source>
</evidence>
<dbReference type="HOGENOM" id="CLU_2275235_0_0_5"/>
<geneLocation type="plasmid" evidence="2 3">
    <name>pLPU83d</name>
</geneLocation>
<dbReference type="KEGG" id="rhl:LPU83_pLPU83d_0089"/>
<protein>
    <submittedName>
        <fullName evidence="2">Uncharacterized protein</fullName>
    </submittedName>
</protein>
<accession>W6RMM7</accession>
<dbReference type="RefSeq" id="WP_024314345.1">
    <property type="nucleotide sequence ID" value="NZ_ATTO01000011.1"/>
</dbReference>
<dbReference type="Proteomes" id="UP000019443">
    <property type="component" value="Plasmid pLPU83d"/>
</dbReference>
<feature type="region of interest" description="Disordered" evidence="1">
    <location>
        <begin position="1"/>
        <end position="26"/>
    </location>
</feature>
<proteinExistence type="predicted"/>
<organism evidence="2 3">
    <name type="scientific">Rhizobium favelukesii</name>
    <dbReference type="NCBI Taxonomy" id="348824"/>
    <lineage>
        <taxon>Bacteria</taxon>
        <taxon>Pseudomonadati</taxon>
        <taxon>Pseudomonadota</taxon>
        <taxon>Alphaproteobacteria</taxon>
        <taxon>Hyphomicrobiales</taxon>
        <taxon>Rhizobiaceae</taxon>
        <taxon>Rhizobium/Agrobacterium group</taxon>
        <taxon>Rhizobium</taxon>
    </lineage>
</organism>
<sequence>MPKVEIDTVPEIKGAGYDLPPRPDDPSRVDDAFIPEDFFNQINAAIVAENRKKKLSSRREMSSLGAQARLCGICSITIQNLALQPRFGSCTAFGLPLLVPTS</sequence>
<gene>
    <name evidence="2" type="ORF">LPU83_pLPU83d_0089</name>
</gene>
<dbReference type="AlphaFoldDB" id="W6RMM7"/>
<evidence type="ECO:0000256" key="1">
    <source>
        <dbReference type="SAM" id="MobiDB-lite"/>
    </source>
</evidence>